<proteinExistence type="predicted"/>
<evidence type="ECO:0000313" key="2">
    <source>
        <dbReference type="Proteomes" id="UP001152622"/>
    </source>
</evidence>
<accession>A0A9Q1EGJ3</accession>
<dbReference type="AlphaFoldDB" id="A0A9Q1EGJ3"/>
<name>A0A9Q1EGJ3_SYNKA</name>
<comment type="caution">
    <text evidence="1">The sequence shown here is derived from an EMBL/GenBank/DDBJ whole genome shotgun (WGS) entry which is preliminary data.</text>
</comment>
<keyword evidence="2" id="KW-1185">Reference proteome</keyword>
<gene>
    <name evidence="1" type="ORF">SKAU_G00373720</name>
</gene>
<dbReference type="EMBL" id="JAINUF010000018">
    <property type="protein sequence ID" value="KAJ8338406.1"/>
    <property type="molecule type" value="Genomic_DNA"/>
</dbReference>
<evidence type="ECO:0000313" key="1">
    <source>
        <dbReference type="EMBL" id="KAJ8338406.1"/>
    </source>
</evidence>
<protein>
    <submittedName>
        <fullName evidence="1">Uncharacterized protein</fullName>
    </submittedName>
</protein>
<reference evidence="1" key="1">
    <citation type="journal article" date="2023" name="Science">
        <title>Genome structures resolve the early diversification of teleost fishes.</title>
        <authorList>
            <person name="Parey E."/>
            <person name="Louis A."/>
            <person name="Montfort J."/>
            <person name="Bouchez O."/>
            <person name="Roques C."/>
            <person name="Iampietro C."/>
            <person name="Lluch J."/>
            <person name="Castinel A."/>
            <person name="Donnadieu C."/>
            <person name="Desvignes T."/>
            <person name="Floi Bucao C."/>
            <person name="Jouanno E."/>
            <person name="Wen M."/>
            <person name="Mejri S."/>
            <person name="Dirks R."/>
            <person name="Jansen H."/>
            <person name="Henkel C."/>
            <person name="Chen W.J."/>
            <person name="Zahm M."/>
            <person name="Cabau C."/>
            <person name="Klopp C."/>
            <person name="Thompson A.W."/>
            <person name="Robinson-Rechavi M."/>
            <person name="Braasch I."/>
            <person name="Lecointre G."/>
            <person name="Bobe J."/>
            <person name="Postlethwait J.H."/>
            <person name="Berthelot C."/>
            <person name="Roest Crollius H."/>
            <person name="Guiguen Y."/>
        </authorList>
    </citation>
    <scope>NUCLEOTIDE SEQUENCE</scope>
    <source>
        <strain evidence="1">WJC10195</strain>
    </source>
</reference>
<organism evidence="1 2">
    <name type="scientific">Synaphobranchus kaupii</name>
    <name type="common">Kaup's arrowtooth eel</name>
    <dbReference type="NCBI Taxonomy" id="118154"/>
    <lineage>
        <taxon>Eukaryota</taxon>
        <taxon>Metazoa</taxon>
        <taxon>Chordata</taxon>
        <taxon>Craniata</taxon>
        <taxon>Vertebrata</taxon>
        <taxon>Euteleostomi</taxon>
        <taxon>Actinopterygii</taxon>
        <taxon>Neopterygii</taxon>
        <taxon>Teleostei</taxon>
        <taxon>Anguilliformes</taxon>
        <taxon>Synaphobranchidae</taxon>
        <taxon>Synaphobranchus</taxon>
    </lineage>
</organism>
<dbReference type="Proteomes" id="UP001152622">
    <property type="component" value="Chromosome 18"/>
</dbReference>
<sequence length="74" mass="8138">MESDDVRFRVCLIKTEHFPPESERLLSDNRSYEYSLKSASDLCVATEAGYIQALVPLTHPSAASGRGSTPPLIL</sequence>